<reference evidence="4" key="1">
    <citation type="journal article" date="2019" name="Int. J. Syst. Evol. Microbiol.">
        <title>The Global Catalogue of Microorganisms (GCM) 10K type strain sequencing project: providing services to taxonomists for standard genome sequencing and annotation.</title>
        <authorList>
            <consortium name="The Broad Institute Genomics Platform"/>
            <consortium name="The Broad Institute Genome Sequencing Center for Infectious Disease"/>
            <person name="Wu L."/>
            <person name="Ma J."/>
        </authorList>
    </citation>
    <scope>NUCLEOTIDE SEQUENCE [LARGE SCALE GENOMIC DNA]</scope>
    <source>
        <strain evidence="4">DT43</strain>
    </source>
</reference>
<evidence type="ECO:0000313" key="3">
    <source>
        <dbReference type="EMBL" id="MFC5630815.1"/>
    </source>
</evidence>
<proteinExistence type="predicted"/>
<keyword evidence="4" id="KW-1185">Reference proteome</keyword>
<evidence type="ECO:0000256" key="1">
    <source>
        <dbReference type="ARBA" id="ARBA00022801"/>
    </source>
</evidence>
<evidence type="ECO:0000259" key="2">
    <source>
        <dbReference type="Pfam" id="PF20434"/>
    </source>
</evidence>
<evidence type="ECO:0000313" key="4">
    <source>
        <dbReference type="Proteomes" id="UP001596110"/>
    </source>
</evidence>
<dbReference type="GO" id="GO:0016787">
    <property type="term" value="F:hydrolase activity"/>
    <property type="evidence" value="ECO:0007669"/>
    <property type="project" value="UniProtKB-KW"/>
</dbReference>
<dbReference type="Proteomes" id="UP001596110">
    <property type="component" value="Unassembled WGS sequence"/>
</dbReference>
<dbReference type="RefSeq" id="WP_156805686.1">
    <property type="nucleotide sequence ID" value="NZ_JBHSOJ010000016.1"/>
</dbReference>
<dbReference type="InterPro" id="IPR049492">
    <property type="entry name" value="BD-FAE-like_dom"/>
</dbReference>
<accession>A0ABW0UD20</accession>
<dbReference type="PANTHER" id="PTHR48081">
    <property type="entry name" value="AB HYDROLASE SUPERFAMILY PROTEIN C4A8.06C"/>
    <property type="match status" value="1"/>
</dbReference>
<comment type="caution">
    <text evidence="3">The sequence shown here is derived from an EMBL/GenBank/DDBJ whole genome shotgun (WGS) entry which is preliminary data.</text>
</comment>
<keyword evidence="1 3" id="KW-0378">Hydrolase</keyword>
<dbReference type="InterPro" id="IPR029058">
    <property type="entry name" value="AB_hydrolase_fold"/>
</dbReference>
<dbReference type="Pfam" id="PF20434">
    <property type="entry name" value="BD-FAE"/>
    <property type="match status" value="1"/>
</dbReference>
<organism evidence="3 4">
    <name type="scientific">Streptococcus caledonicus</name>
    <dbReference type="NCBI Taxonomy" id="2614158"/>
    <lineage>
        <taxon>Bacteria</taxon>
        <taxon>Bacillati</taxon>
        <taxon>Bacillota</taxon>
        <taxon>Bacilli</taxon>
        <taxon>Lactobacillales</taxon>
        <taxon>Streptococcaceae</taxon>
        <taxon>Streptococcus</taxon>
    </lineage>
</organism>
<feature type="domain" description="BD-FAE-like" evidence="2">
    <location>
        <begin position="97"/>
        <end position="249"/>
    </location>
</feature>
<dbReference type="PANTHER" id="PTHR48081:SF6">
    <property type="entry name" value="PEPTIDASE S9 PROLYL OLIGOPEPTIDASE CATALYTIC DOMAIN-CONTAINING PROTEIN"/>
    <property type="match status" value="1"/>
</dbReference>
<dbReference type="Gene3D" id="3.40.50.1820">
    <property type="entry name" value="alpha/beta hydrolase"/>
    <property type="match status" value="1"/>
</dbReference>
<sequence length="312" mass="34735">MLVKKIQLDDNNPNVTLTTYILDDSSELLNGKKRPAIIICPGGAYLNCSDREGEPVALRFAAMGYHAFVLRYNVFMTESDDFSVVFEGKHLEKRDYSIYPAAIRDIAKAFVTIHDHADEWLVDTDKIAICGFSAGGHNVLNYAVHYDKAVITDVFDSEKVKPAAVIAGYPLSDYVYMKEFLKTQDDMAKNLFRIGNLSLFGKEEPTEEELAKLSPNRLVTQTTPPTFLWATAGDRLVPVGHTTRMATALADAGVPFEVHIYEEGNHGLALATQATAKAKTELNSIAAEWITSADIWLQKRFALPLEEKSRWA</sequence>
<protein>
    <submittedName>
        <fullName evidence="3">Alpha/beta hydrolase</fullName>
    </submittedName>
</protein>
<dbReference type="SUPFAM" id="SSF53474">
    <property type="entry name" value="alpha/beta-Hydrolases"/>
    <property type="match status" value="1"/>
</dbReference>
<dbReference type="InterPro" id="IPR050300">
    <property type="entry name" value="GDXG_lipolytic_enzyme"/>
</dbReference>
<name>A0ABW0UD20_9STRE</name>
<gene>
    <name evidence="3" type="ORF">ACFPQ3_04255</name>
</gene>
<dbReference type="EMBL" id="JBHSOJ010000016">
    <property type="protein sequence ID" value="MFC5630815.1"/>
    <property type="molecule type" value="Genomic_DNA"/>
</dbReference>